<sequence length="40" mass="4489">MKPTLCRTTPSSAASSKRVRWRTPSSCSTKCVTKGFRRTQ</sequence>
<reference evidence="1" key="1">
    <citation type="submission" date="2014-09" db="EMBL/GenBank/DDBJ databases">
        <authorList>
            <person name="Magalhaes I.L.F."/>
            <person name="Oliveira U."/>
            <person name="Santos F.R."/>
            <person name="Vidigal T.H.D.A."/>
            <person name="Brescovit A.D."/>
            <person name="Santos A.J."/>
        </authorList>
    </citation>
    <scope>NUCLEOTIDE SEQUENCE</scope>
    <source>
        <tissue evidence="1">Shoot tissue taken approximately 20 cm above the soil surface</tissue>
    </source>
</reference>
<dbReference type="AlphaFoldDB" id="A0A0A9GUJ1"/>
<protein>
    <submittedName>
        <fullName evidence="1">Uncharacterized protein</fullName>
    </submittedName>
</protein>
<name>A0A0A9GUJ1_ARUDO</name>
<proteinExistence type="predicted"/>
<evidence type="ECO:0000313" key="1">
    <source>
        <dbReference type="EMBL" id="JAE28212.1"/>
    </source>
</evidence>
<organism evidence="1">
    <name type="scientific">Arundo donax</name>
    <name type="common">Giant reed</name>
    <name type="synonym">Donax arundinaceus</name>
    <dbReference type="NCBI Taxonomy" id="35708"/>
    <lineage>
        <taxon>Eukaryota</taxon>
        <taxon>Viridiplantae</taxon>
        <taxon>Streptophyta</taxon>
        <taxon>Embryophyta</taxon>
        <taxon>Tracheophyta</taxon>
        <taxon>Spermatophyta</taxon>
        <taxon>Magnoliopsida</taxon>
        <taxon>Liliopsida</taxon>
        <taxon>Poales</taxon>
        <taxon>Poaceae</taxon>
        <taxon>PACMAD clade</taxon>
        <taxon>Arundinoideae</taxon>
        <taxon>Arundineae</taxon>
        <taxon>Arundo</taxon>
    </lineage>
</organism>
<dbReference type="EMBL" id="GBRH01169684">
    <property type="protein sequence ID" value="JAE28212.1"/>
    <property type="molecule type" value="Transcribed_RNA"/>
</dbReference>
<accession>A0A0A9GUJ1</accession>
<reference evidence="1" key="2">
    <citation type="journal article" date="2015" name="Data Brief">
        <title>Shoot transcriptome of the giant reed, Arundo donax.</title>
        <authorList>
            <person name="Barrero R.A."/>
            <person name="Guerrero F.D."/>
            <person name="Moolhuijzen P."/>
            <person name="Goolsby J.A."/>
            <person name="Tidwell J."/>
            <person name="Bellgard S.E."/>
            <person name="Bellgard M.I."/>
        </authorList>
    </citation>
    <scope>NUCLEOTIDE SEQUENCE</scope>
    <source>
        <tissue evidence="1">Shoot tissue taken approximately 20 cm above the soil surface</tissue>
    </source>
</reference>